<dbReference type="EMBL" id="KN826183">
    <property type="protein sequence ID" value="KIK79789.1"/>
    <property type="molecule type" value="Genomic_DNA"/>
</dbReference>
<dbReference type="InterPro" id="IPR002293">
    <property type="entry name" value="AA/rel_permease1"/>
</dbReference>
<feature type="transmembrane region" description="Helical" evidence="6">
    <location>
        <begin position="426"/>
        <end position="449"/>
    </location>
</feature>
<dbReference type="HOGENOM" id="CLU_004495_5_0_1"/>
<dbReference type="Proteomes" id="UP000054538">
    <property type="component" value="Unassembled WGS sequence"/>
</dbReference>
<evidence type="ECO:0000256" key="3">
    <source>
        <dbReference type="ARBA" id="ARBA00022692"/>
    </source>
</evidence>
<evidence type="ECO:0000256" key="1">
    <source>
        <dbReference type="ARBA" id="ARBA00004141"/>
    </source>
</evidence>
<organism evidence="7 8">
    <name type="scientific">Paxillus rubicundulus Ve08.2h10</name>
    <dbReference type="NCBI Taxonomy" id="930991"/>
    <lineage>
        <taxon>Eukaryota</taxon>
        <taxon>Fungi</taxon>
        <taxon>Dikarya</taxon>
        <taxon>Basidiomycota</taxon>
        <taxon>Agaricomycotina</taxon>
        <taxon>Agaricomycetes</taxon>
        <taxon>Agaricomycetidae</taxon>
        <taxon>Boletales</taxon>
        <taxon>Paxilineae</taxon>
        <taxon>Paxillaceae</taxon>
        <taxon>Paxillus</taxon>
    </lineage>
</organism>
<evidence type="ECO:0000256" key="2">
    <source>
        <dbReference type="ARBA" id="ARBA00022448"/>
    </source>
</evidence>
<dbReference type="OrthoDB" id="3900342at2759"/>
<reference evidence="8" key="2">
    <citation type="submission" date="2015-01" db="EMBL/GenBank/DDBJ databases">
        <title>Evolutionary Origins and Diversification of the Mycorrhizal Mutualists.</title>
        <authorList>
            <consortium name="DOE Joint Genome Institute"/>
            <consortium name="Mycorrhizal Genomics Consortium"/>
            <person name="Kohler A."/>
            <person name="Kuo A."/>
            <person name="Nagy L.G."/>
            <person name="Floudas D."/>
            <person name="Copeland A."/>
            <person name="Barry K.W."/>
            <person name="Cichocki N."/>
            <person name="Veneault-Fourrey C."/>
            <person name="LaButti K."/>
            <person name="Lindquist E.A."/>
            <person name="Lipzen A."/>
            <person name="Lundell T."/>
            <person name="Morin E."/>
            <person name="Murat C."/>
            <person name="Riley R."/>
            <person name="Ohm R."/>
            <person name="Sun H."/>
            <person name="Tunlid A."/>
            <person name="Henrissat B."/>
            <person name="Grigoriev I.V."/>
            <person name="Hibbett D.S."/>
            <person name="Martin F."/>
        </authorList>
    </citation>
    <scope>NUCLEOTIDE SEQUENCE [LARGE SCALE GENOMIC DNA]</scope>
    <source>
        <strain evidence="8">Ve08.2h10</strain>
    </source>
</reference>
<sequence length="514" mass="55032">MGTKDVFDANLTARDGLHELGYGQAMVRNRGLFHILFTFDLTAPIVTSLECGGPVVMFWGWILVSVLTQTLALSLAEICSKYPTSGGAYYWCFRLAPLRYKLLLSWIDGWLVVVGNWTVTLSVTFGTAQMAVAGVGVYYPEWVAAPWQTYVVFLGVTAIACALCLFFNKYLPTVDILCVCWTALGILAILICVSITAAAGRRPASFALGGFNASASGWTPGWSFFVGLLPPAYVYSTIGMAVSMAEEVHNASETLPKAISWSVPIGTIWGIALLLPILFALPDIATLLAVPSGQPIGLMFTLIMGSSVGGFILVIFGAGLFSAISTSCAASRATWAFARDKAIPFHTHFAKINPTSDVPDNALLLSTAIQMLLGTIYLGSSTAFNAFVGVAVICLGASNAMPVAISLLNGRSDITDAPFRLGRLGWVVNVIAVLWMTFAVVLFSMPTIIPPTQATMNYASVVFVAFAVISAVWYLISACSLFPLRMVHACNTGSLYQMVAFNMPVRQCRPPPGL</sequence>
<dbReference type="GO" id="GO:0022857">
    <property type="term" value="F:transmembrane transporter activity"/>
    <property type="evidence" value="ECO:0007669"/>
    <property type="project" value="InterPro"/>
</dbReference>
<keyword evidence="8" id="KW-1185">Reference proteome</keyword>
<dbReference type="STRING" id="930991.A0A0D0DFE3"/>
<keyword evidence="4 6" id="KW-1133">Transmembrane helix</keyword>
<proteinExistence type="predicted"/>
<feature type="transmembrane region" description="Helical" evidence="6">
    <location>
        <begin position="386"/>
        <end position="405"/>
    </location>
</feature>
<accession>A0A0D0DFE3</accession>
<dbReference type="GO" id="GO:0016020">
    <property type="term" value="C:membrane"/>
    <property type="evidence" value="ECO:0007669"/>
    <property type="project" value="UniProtKB-SubCell"/>
</dbReference>
<comment type="subcellular location">
    <subcellularLocation>
        <location evidence="1">Membrane</location>
        <topology evidence="1">Multi-pass membrane protein</topology>
    </subcellularLocation>
</comment>
<feature type="transmembrane region" description="Helical" evidence="6">
    <location>
        <begin position="361"/>
        <end position="380"/>
    </location>
</feature>
<dbReference type="InParanoid" id="A0A0D0DFE3"/>
<evidence type="ECO:0000256" key="6">
    <source>
        <dbReference type="SAM" id="Phobius"/>
    </source>
</evidence>
<protein>
    <recommendedName>
        <fullName evidence="9">Amino acid permease</fullName>
    </recommendedName>
</protein>
<keyword evidence="2" id="KW-0813">Transport</keyword>
<keyword evidence="3 6" id="KW-0812">Transmembrane</keyword>
<evidence type="ECO:0000313" key="7">
    <source>
        <dbReference type="EMBL" id="KIK79789.1"/>
    </source>
</evidence>
<feature type="transmembrane region" description="Helical" evidence="6">
    <location>
        <begin position="296"/>
        <end position="324"/>
    </location>
</feature>
<gene>
    <name evidence="7" type="ORF">PAXRUDRAFT_36350</name>
</gene>
<feature type="transmembrane region" description="Helical" evidence="6">
    <location>
        <begin position="174"/>
        <end position="200"/>
    </location>
</feature>
<evidence type="ECO:0000313" key="8">
    <source>
        <dbReference type="Proteomes" id="UP000054538"/>
    </source>
</evidence>
<feature type="transmembrane region" description="Helical" evidence="6">
    <location>
        <begin position="147"/>
        <end position="167"/>
    </location>
</feature>
<dbReference type="AlphaFoldDB" id="A0A0D0DFE3"/>
<dbReference type="Gene3D" id="1.20.1740.10">
    <property type="entry name" value="Amino acid/polyamine transporter I"/>
    <property type="match status" value="1"/>
</dbReference>
<reference evidence="7 8" key="1">
    <citation type="submission" date="2014-04" db="EMBL/GenBank/DDBJ databases">
        <authorList>
            <consortium name="DOE Joint Genome Institute"/>
            <person name="Kuo A."/>
            <person name="Kohler A."/>
            <person name="Jargeat P."/>
            <person name="Nagy L.G."/>
            <person name="Floudas D."/>
            <person name="Copeland A."/>
            <person name="Barry K.W."/>
            <person name="Cichocki N."/>
            <person name="Veneault-Fourrey C."/>
            <person name="LaButti K."/>
            <person name="Lindquist E.A."/>
            <person name="Lipzen A."/>
            <person name="Lundell T."/>
            <person name="Morin E."/>
            <person name="Murat C."/>
            <person name="Sun H."/>
            <person name="Tunlid A."/>
            <person name="Henrissat B."/>
            <person name="Grigoriev I.V."/>
            <person name="Hibbett D.S."/>
            <person name="Martin F."/>
            <person name="Nordberg H.P."/>
            <person name="Cantor M.N."/>
            <person name="Hua S.X."/>
        </authorList>
    </citation>
    <scope>NUCLEOTIDE SEQUENCE [LARGE SCALE GENOMIC DNA]</scope>
    <source>
        <strain evidence="7 8">Ve08.2h10</strain>
    </source>
</reference>
<evidence type="ECO:0008006" key="9">
    <source>
        <dbReference type="Google" id="ProtNLM"/>
    </source>
</evidence>
<feature type="transmembrane region" description="Helical" evidence="6">
    <location>
        <begin position="263"/>
        <end position="290"/>
    </location>
</feature>
<dbReference type="PANTHER" id="PTHR45649:SF28">
    <property type="entry name" value="TRANSPORTER, PUTATIVE (EUROFUNG)-RELATED"/>
    <property type="match status" value="1"/>
</dbReference>
<name>A0A0D0DFE3_9AGAM</name>
<dbReference type="PIRSF" id="PIRSF006060">
    <property type="entry name" value="AA_transporter"/>
    <property type="match status" value="1"/>
</dbReference>
<dbReference type="Pfam" id="PF13520">
    <property type="entry name" value="AA_permease_2"/>
    <property type="match status" value="1"/>
</dbReference>
<evidence type="ECO:0000256" key="5">
    <source>
        <dbReference type="ARBA" id="ARBA00023136"/>
    </source>
</evidence>
<feature type="transmembrane region" description="Helical" evidence="6">
    <location>
        <begin position="455"/>
        <end position="476"/>
    </location>
</feature>
<feature type="transmembrane region" description="Helical" evidence="6">
    <location>
        <begin position="220"/>
        <end position="242"/>
    </location>
</feature>
<keyword evidence="5 6" id="KW-0472">Membrane</keyword>
<evidence type="ECO:0000256" key="4">
    <source>
        <dbReference type="ARBA" id="ARBA00022989"/>
    </source>
</evidence>
<dbReference type="PANTHER" id="PTHR45649">
    <property type="entry name" value="AMINO-ACID PERMEASE BAT1"/>
    <property type="match status" value="1"/>
</dbReference>
<feature type="transmembrane region" description="Helical" evidence="6">
    <location>
        <begin position="103"/>
        <end position="127"/>
    </location>
</feature>